<evidence type="ECO:0008006" key="3">
    <source>
        <dbReference type="Google" id="ProtNLM"/>
    </source>
</evidence>
<name>A0A2N7X189_9BURK</name>
<evidence type="ECO:0000313" key="1">
    <source>
        <dbReference type="EMBL" id="PMS35380.1"/>
    </source>
</evidence>
<organism evidence="1 2">
    <name type="scientific">Trinickia symbiotica</name>
    <dbReference type="NCBI Taxonomy" id="863227"/>
    <lineage>
        <taxon>Bacteria</taxon>
        <taxon>Pseudomonadati</taxon>
        <taxon>Pseudomonadota</taxon>
        <taxon>Betaproteobacteria</taxon>
        <taxon>Burkholderiales</taxon>
        <taxon>Burkholderiaceae</taxon>
        <taxon>Trinickia</taxon>
    </lineage>
</organism>
<dbReference type="Gene3D" id="3.40.50.12580">
    <property type="match status" value="1"/>
</dbReference>
<sequence>MRILFFANDLGGGNALLPLIGKAGTSVNRFFLVAMGPSFDLWKTSGLKPFKANPKTFRIKIHALIDKHRPDVIVTGTSIGSRFEHIVWSEAKRARIPTLAIIDGWVKIRHRFLGENRSRALPERFGVLDLHIRRTVVRTCKVSPSRIDVLGHPHLQAITADLRRERRARAIQSCSTIEFFSTPLVDSESTHGIAAANDLVRQLAARPRIKLLIKPHPRERIEPWKEWIASVHSHPIHPAMEVCIADSLPTKQILKDVDIAIGLPTSVMIEAAFAAIPVIILEPNEWSHRNPAIDRYLSDRVARTCDELIRKMDALASTEEMGIFDDAITREADSRAMRAVRMLAKA</sequence>
<protein>
    <recommendedName>
        <fullName evidence="3">CDP-glycerol--glycerophosphate glycerophosphotransferase</fullName>
    </recommendedName>
</protein>
<dbReference type="STRING" id="863227.GCA_000373005_03849"/>
<dbReference type="SUPFAM" id="SSF53756">
    <property type="entry name" value="UDP-Glycosyltransferase/glycogen phosphorylase"/>
    <property type="match status" value="1"/>
</dbReference>
<proteinExistence type="predicted"/>
<gene>
    <name evidence="1" type="ORF">C0Z20_17940</name>
</gene>
<dbReference type="OrthoDB" id="757934at2"/>
<dbReference type="AlphaFoldDB" id="A0A2N7X189"/>
<accession>A0A2N7X189</accession>
<dbReference type="EMBL" id="PNYC01000011">
    <property type="protein sequence ID" value="PMS35380.1"/>
    <property type="molecule type" value="Genomic_DNA"/>
</dbReference>
<dbReference type="InterPro" id="IPR043148">
    <property type="entry name" value="TagF_C"/>
</dbReference>
<keyword evidence="2" id="KW-1185">Reference proteome</keyword>
<reference evidence="1 2" key="1">
    <citation type="submission" date="2018-01" db="EMBL/GenBank/DDBJ databases">
        <title>Whole genome analyses suggest that Burkholderia sensu lato contains two further novel genera in the rhizoxinica-symbiotica group Mycetohabitans gen. nov., and Trinickia gen. nov.: implications for the evolution of diazotrophy and nodulation in the Burkholderiaceae.</title>
        <authorList>
            <person name="Estrada-de los Santos P."/>
            <person name="Palmer M."/>
            <person name="Chavez-Ramirez B."/>
            <person name="Beukes C."/>
            <person name="Steenkamp E.T."/>
            <person name="Hirsch A.M."/>
            <person name="Manyaka P."/>
            <person name="Maluk M."/>
            <person name="Lafos M."/>
            <person name="Crook M."/>
            <person name="Gross E."/>
            <person name="Simon M.F."/>
            <person name="Bueno dos Reis Junior F."/>
            <person name="Poole P.S."/>
            <person name="Venter S.N."/>
            <person name="James E.K."/>
        </authorList>
    </citation>
    <scope>NUCLEOTIDE SEQUENCE [LARGE SCALE GENOMIC DNA]</scope>
    <source>
        <strain evidence="1 2">JPY 581</strain>
    </source>
</reference>
<dbReference type="RefSeq" id="WP_018442445.1">
    <property type="nucleotide sequence ID" value="NZ_KB890187.1"/>
</dbReference>
<comment type="caution">
    <text evidence="1">The sequence shown here is derived from an EMBL/GenBank/DDBJ whole genome shotgun (WGS) entry which is preliminary data.</text>
</comment>
<dbReference type="Proteomes" id="UP000235777">
    <property type="component" value="Unassembled WGS sequence"/>
</dbReference>
<evidence type="ECO:0000313" key="2">
    <source>
        <dbReference type="Proteomes" id="UP000235777"/>
    </source>
</evidence>